<accession>A0A5C5ZQ42</accession>
<feature type="compositionally biased region" description="Basic and acidic residues" evidence="1">
    <location>
        <begin position="905"/>
        <end position="914"/>
    </location>
</feature>
<feature type="region of interest" description="Disordered" evidence="1">
    <location>
        <begin position="813"/>
        <end position="875"/>
    </location>
</feature>
<organism evidence="2 3">
    <name type="scientific">Neorhodopirellula pilleata</name>
    <dbReference type="NCBI Taxonomy" id="2714738"/>
    <lineage>
        <taxon>Bacteria</taxon>
        <taxon>Pseudomonadati</taxon>
        <taxon>Planctomycetota</taxon>
        <taxon>Planctomycetia</taxon>
        <taxon>Pirellulales</taxon>
        <taxon>Pirellulaceae</taxon>
        <taxon>Neorhodopirellula</taxon>
    </lineage>
</organism>
<dbReference type="Proteomes" id="UP000316213">
    <property type="component" value="Unassembled WGS sequence"/>
</dbReference>
<feature type="region of interest" description="Disordered" evidence="1">
    <location>
        <begin position="1301"/>
        <end position="1433"/>
    </location>
</feature>
<evidence type="ECO:0000313" key="3">
    <source>
        <dbReference type="Proteomes" id="UP000316213"/>
    </source>
</evidence>
<sequence length="1707" mass="183876">MSEEAYVVTLRAEMGKLRQDLKRARQLASESIGTKPIRITVDQAAATREAKRTAKTIRDAVSTAKIKLNIDRDAINRQFAKPLRINAQIVADRASMAGLTKAQRIRMRIDTTTFAADVVRVRSLLTPLTGQSHTVRLLADTSGVTSGVARSRAALASLVAPQLRIRATSDLAPVRADLRRLRQEASQPIDVNMRSRGGAAGGQPGIGGGFYSGAGGRFFGGAGAASFLGGGPLTAIGAGLGASVGGPLGATAGGIVGATAGAGIGMVGEGIDSLGQTQRIEATLQSILKSDQAGTQLLQAVQALRKDAPQLSKAALARSAASLAGAQFDPKIIPDAIAKLSEAAAVSPVPIEEALNRLSVVFGQIKGEEKLTKENLNQITELGIPINRIISEQFGGRNANDVIADTQKGTIDINTALNQILEGFGESFGGTLGKQLESLPGQLAALDASLLDLKETAAGPVIQPLTEAIGEINAMAAAGEFESLGEVLAATSLAAVGAAAELAKLFRGISTGEDADGVLSTIARFVTGKNDTVNGFWQDVFDADDNPTSRINARPIPQSREEAEQLMSDSAMAGDRDIAQSVLDRSDIEKISDSKVKAYLKSIQTRIEFDMPVSEQENTDLQRFKSEQRWPERIPDTFNQPPVNYENFDQPAEPKTSTSAIDEAGQRLADSLNTIADELPALDKTATGSQLPAEPGAPSTTAQTPSEAPNAPQPRRTETASTTTSGPVDVKVTTDVDVSGGDEGPTKPDRPAEIPETVVEAPKVNVTTPEPTVVTVPPKTSTADPADVSPSETLTSYTAPDAIEDLAETLDRPARAPEMDSASIVDAIEENAPPRADGDNRTEAERIADIQTANRADYQQKNADAIREQSKRETDPAVRAALEYEAEKLDYQAKSLRSSIPSPERTGEDRKVEEYAAALEGNQQDRDRRQSNIEFLASAPPEVQAAIANNQIGDEDPVFPSMVPDPQTANPLPSTDEVRQYWYPDEPAPQSAPTEPPQAITPNVAPVDNRTADERAFDEEEFAKRAPLRERAAELRAEVEAMEADANANPVDLKAARYAADEAGFAATFVDNITPSPEFTGDDRKDERERLAADELDKANTTRTRNKWLLQDATPEERDAIAMRAEGKDLAFPRTLEDAQEPTELISPQDLSGSIESREARSAQSRKQAAASQPKGPETLVSTTPPADKPMSDGEAFDKMLDGIIEESTPSQPVAPAEIPQAAAIDDVLTEVVQSAAIASPPEIDNRTDEERAFDARPMSDDEKRAQTDVAMRGRDLAAIEADPTATTAEVVAARYAFDASQEEATARENITPSPELTGEERDAEQKRLVAKETNRQKRLREQNIKKLEQATPEERAAIFAAMPESTEAFPRSIEEGQQIGETALTAPERLENLQADEAAFTAGQQATKQADEQASEAKAKEAKQAERAARVEEQRATIIEADTKAVQLRKQASETEDPAKKKALEYAADAAEFESEQARNMILPEGLTEAEEKEELAKRKAENLRREGDRMVENTREVGMASEAERAAIAEQQIDSRAFPTKAEPEDFYEAEMERGRLNQQAKQVETQGQQSAIGDRNAATDNRFEEIQKTFPEEFSKILDNEIGDNPMLKKAFESVRPKFSQETNENGERVNRVDMDRPDLQRPEPVQYSGVAEIGKLVQGNINKAEASETEKQMLKVMEKMKGALEKIEKKTGEGDGFGRAAPG</sequence>
<name>A0A5C5ZQ42_9BACT</name>
<feature type="compositionally biased region" description="Basic and acidic residues" evidence="1">
    <location>
        <begin position="1319"/>
        <end position="1357"/>
    </location>
</feature>
<feature type="region of interest" description="Disordered" evidence="1">
    <location>
        <begin position="626"/>
        <end position="659"/>
    </location>
</feature>
<feature type="compositionally biased region" description="Basic and acidic residues" evidence="1">
    <location>
        <begin position="1115"/>
        <end position="1137"/>
    </location>
</feature>
<feature type="compositionally biased region" description="Basic and acidic residues" evidence="1">
    <location>
        <begin position="836"/>
        <end position="848"/>
    </location>
</feature>
<evidence type="ECO:0000313" key="2">
    <source>
        <dbReference type="EMBL" id="TWT89316.1"/>
    </source>
</evidence>
<feature type="compositionally biased region" description="Polar residues" evidence="1">
    <location>
        <begin position="698"/>
        <end position="707"/>
    </location>
</feature>
<dbReference type="RefSeq" id="WP_146581907.1">
    <property type="nucleotide sequence ID" value="NZ_SJPM01000019.1"/>
</dbReference>
<feature type="compositionally biased region" description="Basic and acidic residues" evidence="1">
    <location>
        <begin position="1629"/>
        <end position="1645"/>
    </location>
</feature>
<feature type="compositionally biased region" description="Basic and acidic residues" evidence="1">
    <location>
        <begin position="1244"/>
        <end position="1268"/>
    </location>
</feature>
<feature type="compositionally biased region" description="Basic and acidic residues" evidence="1">
    <location>
        <begin position="744"/>
        <end position="753"/>
    </location>
</feature>
<feature type="compositionally biased region" description="Basic and acidic residues" evidence="1">
    <location>
        <begin position="864"/>
        <end position="875"/>
    </location>
</feature>
<gene>
    <name evidence="2" type="ORF">Pla100_56330</name>
</gene>
<evidence type="ECO:0000256" key="1">
    <source>
        <dbReference type="SAM" id="MobiDB-lite"/>
    </source>
</evidence>
<feature type="region of interest" description="Disordered" evidence="1">
    <location>
        <begin position="1237"/>
        <end position="1268"/>
    </location>
</feature>
<feature type="compositionally biased region" description="Polar residues" evidence="1">
    <location>
        <begin position="1559"/>
        <end position="1574"/>
    </location>
</feature>
<dbReference type="EMBL" id="SJPM01000019">
    <property type="protein sequence ID" value="TWT89316.1"/>
    <property type="molecule type" value="Genomic_DNA"/>
</dbReference>
<feature type="compositionally biased region" description="Low complexity" evidence="1">
    <location>
        <begin position="728"/>
        <end position="738"/>
    </location>
</feature>
<feature type="region of interest" description="Disordered" evidence="1">
    <location>
        <begin position="953"/>
        <end position="1028"/>
    </location>
</feature>
<proteinExistence type="predicted"/>
<feature type="compositionally biased region" description="Polar residues" evidence="1">
    <location>
        <begin position="851"/>
        <end position="862"/>
    </location>
</feature>
<feature type="region of interest" description="Disordered" evidence="1">
    <location>
        <begin position="1558"/>
        <end position="1582"/>
    </location>
</feature>
<feature type="region of interest" description="Disordered" evidence="1">
    <location>
        <begin position="686"/>
        <end position="800"/>
    </location>
</feature>
<reference evidence="2 3" key="1">
    <citation type="submission" date="2019-02" db="EMBL/GenBank/DDBJ databases">
        <title>Deep-cultivation of Planctomycetes and their phenomic and genomic characterization uncovers novel biology.</title>
        <authorList>
            <person name="Wiegand S."/>
            <person name="Jogler M."/>
            <person name="Boedeker C."/>
            <person name="Pinto D."/>
            <person name="Vollmers J."/>
            <person name="Rivas-Marin E."/>
            <person name="Kohn T."/>
            <person name="Peeters S.H."/>
            <person name="Heuer A."/>
            <person name="Rast P."/>
            <person name="Oberbeckmann S."/>
            <person name="Bunk B."/>
            <person name="Jeske O."/>
            <person name="Meyerdierks A."/>
            <person name="Storesund J.E."/>
            <person name="Kallscheuer N."/>
            <person name="Luecker S."/>
            <person name="Lage O.M."/>
            <person name="Pohl T."/>
            <person name="Merkel B.J."/>
            <person name="Hornburger P."/>
            <person name="Mueller R.-W."/>
            <person name="Bruemmer F."/>
            <person name="Labrenz M."/>
            <person name="Spormann A.M."/>
            <person name="Op Den Camp H."/>
            <person name="Overmann J."/>
            <person name="Amann R."/>
            <person name="Jetten M.S.M."/>
            <person name="Mascher T."/>
            <person name="Medema M.H."/>
            <person name="Devos D.P."/>
            <person name="Kaster A.-K."/>
            <person name="Ovreas L."/>
            <person name="Rohde M."/>
            <person name="Galperin M.Y."/>
            <person name="Jogler C."/>
        </authorList>
    </citation>
    <scope>NUCLEOTIDE SEQUENCE [LARGE SCALE GENOMIC DNA]</scope>
    <source>
        <strain evidence="2 3">Pla100</strain>
    </source>
</reference>
<feature type="compositionally biased region" description="Basic and acidic residues" evidence="1">
    <location>
        <begin position="1496"/>
        <end position="1517"/>
    </location>
</feature>
<keyword evidence="3" id="KW-1185">Reference proteome</keyword>
<feature type="region of interest" description="Disordered" evidence="1">
    <location>
        <begin position="1487"/>
        <end position="1520"/>
    </location>
</feature>
<feature type="region of interest" description="Disordered" evidence="1">
    <location>
        <begin position="894"/>
        <end position="934"/>
    </location>
</feature>
<protein>
    <submittedName>
        <fullName evidence="2">Uncharacterized protein</fullName>
    </submittedName>
</protein>
<feature type="compositionally biased region" description="Basic and acidic residues" evidence="1">
    <location>
        <begin position="1410"/>
        <end position="1433"/>
    </location>
</feature>
<feature type="region of interest" description="Disordered" evidence="1">
    <location>
        <begin position="1617"/>
        <end position="1650"/>
    </location>
</feature>
<feature type="compositionally biased region" description="Low complexity" evidence="1">
    <location>
        <begin position="1162"/>
        <end position="1173"/>
    </location>
</feature>
<feature type="compositionally biased region" description="Low complexity" evidence="1">
    <location>
        <begin position="762"/>
        <end position="780"/>
    </location>
</feature>
<feature type="compositionally biased region" description="Basic and acidic residues" evidence="1">
    <location>
        <begin position="626"/>
        <end position="635"/>
    </location>
</feature>
<comment type="caution">
    <text evidence="2">The sequence shown here is derived from an EMBL/GenBank/DDBJ whole genome shotgun (WGS) entry which is preliminary data.</text>
</comment>
<feature type="compositionally biased region" description="Basic and acidic residues" evidence="1">
    <location>
        <begin position="1081"/>
        <end position="1100"/>
    </location>
</feature>
<feature type="region of interest" description="Disordered" evidence="1">
    <location>
        <begin position="1072"/>
        <end position="1195"/>
    </location>
</feature>